<evidence type="ECO:0000256" key="1">
    <source>
        <dbReference type="SAM" id="Coils"/>
    </source>
</evidence>
<name>A0A176WCA2_MARPO</name>
<keyword evidence="1" id="KW-0175">Coiled coil</keyword>
<reference evidence="2" key="1">
    <citation type="submission" date="2016-03" db="EMBL/GenBank/DDBJ databases">
        <title>Mechanisms controlling the formation of the plant cell surface in tip-growing cells are functionally conserved among land plants.</title>
        <authorList>
            <person name="Honkanen S."/>
            <person name="Jones V.A."/>
            <person name="Morieri G."/>
            <person name="Champion C."/>
            <person name="Hetherington A.J."/>
            <person name="Kelly S."/>
            <person name="Saint-Marcoux D."/>
            <person name="Proust H."/>
            <person name="Prescott H."/>
            <person name="Dolan L."/>
        </authorList>
    </citation>
    <scope>NUCLEOTIDE SEQUENCE [LARGE SCALE GENOMIC DNA]</scope>
    <source>
        <tissue evidence="2">Whole gametophyte</tissue>
    </source>
</reference>
<dbReference type="Proteomes" id="UP000077202">
    <property type="component" value="Unassembled WGS sequence"/>
</dbReference>
<dbReference type="EMBL" id="LVLJ01001235">
    <property type="protein sequence ID" value="OAE30810.1"/>
    <property type="molecule type" value="Genomic_DNA"/>
</dbReference>
<keyword evidence="3" id="KW-1185">Reference proteome</keyword>
<evidence type="ECO:0000313" key="2">
    <source>
        <dbReference type="EMBL" id="OAE30810.1"/>
    </source>
</evidence>
<protein>
    <submittedName>
        <fullName evidence="2">Uncharacterized protein</fullName>
    </submittedName>
</protein>
<sequence>MDKNKTEGEDLRGNRMLWTIEHWAKVMGSCAGSDRDLLFEKSSVGLMRIEEFSYGPLFSFGRQGTNGWKTRRLQGSEETSDCTKNHAHLATAAYDICDGLASGVLRASLEWTEGALGKSLLRSCLGECELPVDVLPNREKPERRMAKRRKVVTDDEEDLTLWIRRAETEVEGIRQSRTRARPKRKASRGLVVTEVLDSSVEKTVAPIVNTPEVAAGESTQPVVSEGPSAVLIEVPTDVTAEPLKEGTEMVSPNSLSSKRTRFVGSEEVPQPKKSEELMKKVTLSEKILEQVVAQVGGTVVFAADVTLPSSLVEDVRLEVETKTSEEELKGVEVTFPDFLQDSVVPLLKYLDRKREKYDVSKEVGFYVELLRNRTQIKRAVAVKREWDSVTEMARERAAILSAECATAKAALKEQEDQLREKEIKCEVLQLNMTKES</sequence>
<feature type="coiled-coil region" evidence="1">
    <location>
        <begin position="397"/>
        <end position="431"/>
    </location>
</feature>
<comment type="caution">
    <text evidence="2">The sequence shown here is derived from an EMBL/GenBank/DDBJ whole genome shotgun (WGS) entry which is preliminary data.</text>
</comment>
<evidence type="ECO:0000313" key="3">
    <source>
        <dbReference type="Proteomes" id="UP000077202"/>
    </source>
</evidence>
<organism evidence="2 3">
    <name type="scientific">Marchantia polymorpha subsp. ruderalis</name>
    <dbReference type="NCBI Taxonomy" id="1480154"/>
    <lineage>
        <taxon>Eukaryota</taxon>
        <taxon>Viridiplantae</taxon>
        <taxon>Streptophyta</taxon>
        <taxon>Embryophyta</taxon>
        <taxon>Marchantiophyta</taxon>
        <taxon>Marchantiopsida</taxon>
        <taxon>Marchantiidae</taxon>
        <taxon>Marchantiales</taxon>
        <taxon>Marchantiaceae</taxon>
        <taxon>Marchantia</taxon>
    </lineage>
</organism>
<gene>
    <name evidence="2" type="ORF">AXG93_857s1120</name>
</gene>
<dbReference type="AlphaFoldDB" id="A0A176WCA2"/>
<proteinExistence type="predicted"/>
<accession>A0A176WCA2</accession>